<protein>
    <submittedName>
        <fullName evidence="5">DNA cytosine methyltransferase</fullName>
    </submittedName>
</protein>
<sequence>MSIEHTTAPRIGSLCSGYGGLDLAVELVLGGQVTWYAETDRHASRVLANHWPRVPNLGDIRTTDWTQVEPVDIITAGFPCQDISNAGER</sequence>
<keyword evidence="4" id="KW-0680">Restriction system</keyword>
<keyword evidence="3" id="KW-0949">S-adenosyl-L-methionine</keyword>
<keyword evidence="2" id="KW-0808">Transferase</keyword>
<accession>A0ABW3YAC9</accession>
<dbReference type="InterPro" id="IPR018117">
    <property type="entry name" value="C5_DNA_meth_AS"/>
</dbReference>
<dbReference type="GO" id="GO:0032259">
    <property type="term" value="P:methylation"/>
    <property type="evidence" value="ECO:0007669"/>
    <property type="project" value="UniProtKB-KW"/>
</dbReference>
<dbReference type="SUPFAM" id="SSF53335">
    <property type="entry name" value="S-adenosyl-L-methionine-dependent methyltransferases"/>
    <property type="match status" value="1"/>
</dbReference>
<keyword evidence="1 5" id="KW-0489">Methyltransferase</keyword>
<dbReference type="RefSeq" id="WP_377569447.1">
    <property type="nucleotide sequence ID" value="NZ_JBHTMP010000011.1"/>
</dbReference>
<dbReference type="GO" id="GO:0008168">
    <property type="term" value="F:methyltransferase activity"/>
    <property type="evidence" value="ECO:0007669"/>
    <property type="project" value="UniProtKB-KW"/>
</dbReference>
<evidence type="ECO:0000313" key="5">
    <source>
        <dbReference type="EMBL" id="MFD1321402.1"/>
    </source>
</evidence>
<evidence type="ECO:0000256" key="1">
    <source>
        <dbReference type="ARBA" id="ARBA00022603"/>
    </source>
</evidence>
<proteinExistence type="predicted"/>
<organism evidence="5 6">
    <name type="scientific">Micromonospora sonneratiae</name>
    <dbReference type="NCBI Taxonomy" id="1184706"/>
    <lineage>
        <taxon>Bacteria</taxon>
        <taxon>Bacillati</taxon>
        <taxon>Actinomycetota</taxon>
        <taxon>Actinomycetes</taxon>
        <taxon>Micromonosporales</taxon>
        <taxon>Micromonosporaceae</taxon>
        <taxon>Micromonospora</taxon>
    </lineage>
</organism>
<evidence type="ECO:0000256" key="4">
    <source>
        <dbReference type="ARBA" id="ARBA00022747"/>
    </source>
</evidence>
<evidence type="ECO:0000313" key="6">
    <source>
        <dbReference type="Proteomes" id="UP001597260"/>
    </source>
</evidence>
<keyword evidence="6" id="KW-1185">Reference proteome</keyword>
<evidence type="ECO:0000256" key="3">
    <source>
        <dbReference type="ARBA" id="ARBA00022691"/>
    </source>
</evidence>
<dbReference type="InterPro" id="IPR029063">
    <property type="entry name" value="SAM-dependent_MTases_sf"/>
</dbReference>
<comment type="caution">
    <text evidence="5">The sequence shown here is derived from an EMBL/GenBank/DDBJ whole genome shotgun (WGS) entry which is preliminary data.</text>
</comment>
<dbReference type="Gene3D" id="3.40.50.150">
    <property type="entry name" value="Vaccinia Virus protein VP39"/>
    <property type="match status" value="1"/>
</dbReference>
<gene>
    <name evidence="5" type="ORF">ACFQ4H_09910</name>
</gene>
<evidence type="ECO:0000256" key="2">
    <source>
        <dbReference type="ARBA" id="ARBA00022679"/>
    </source>
</evidence>
<dbReference type="Proteomes" id="UP001597260">
    <property type="component" value="Unassembled WGS sequence"/>
</dbReference>
<name>A0ABW3YAC9_9ACTN</name>
<dbReference type="InterPro" id="IPR001525">
    <property type="entry name" value="C5_MeTfrase"/>
</dbReference>
<reference evidence="6" key="1">
    <citation type="journal article" date="2019" name="Int. J. Syst. Evol. Microbiol.">
        <title>The Global Catalogue of Microorganisms (GCM) 10K type strain sequencing project: providing services to taxonomists for standard genome sequencing and annotation.</title>
        <authorList>
            <consortium name="The Broad Institute Genomics Platform"/>
            <consortium name="The Broad Institute Genome Sequencing Center for Infectious Disease"/>
            <person name="Wu L."/>
            <person name="Ma J."/>
        </authorList>
    </citation>
    <scope>NUCLEOTIDE SEQUENCE [LARGE SCALE GENOMIC DNA]</scope>
    <source>
        <strain evidence="6">JCM 31037</strain>
    </source>
</reference>
<dbReference type="Pfam" id="PF00145">
    <property type="entry name" value="DNA_methylase"/>
    <property type="match status" value="1"/>
</dbReference>
<dbReference type="EMBL" id="JBHTMP010000011">
    <property type="protein sequence ID" value="MFD1321402.1"/>
    <property type="molecule type" value="Genomic_DNA"/>
</dbReference>
<dbReference type="PROSITE" id="PS00094">
    <property type="entry name" value="C5_MTASE_1"/>
    <property type="match status" value="1"/>
</dbReference>